<reference evidence="1" key="1">
    <citation type="submission" date="2019-11" db="EMBL/GenBank/DDBJ databases">
        <authorList>
            <person name="Kojima H."/>
        </authorList>
    </citation>
    <scope>NUCLEOTIDE SEQUENCE</scope>
    <source>
        <strain evidence="1">H1576</strain>
    </source>
</reference>
<reference evidence="1" key="2">
    <citation type="submission" date="2021-04" db="EMBL/GenBank/DDBJ databases">
        <title>Isolation and characterization of a novel species of the genus Sulfurimonas.</title>
        <authorList>
            <person name="Fukui M."/>
        </authorList>
    </citation>
    <scope>NUCLEOTIDE SEQUENCE</scope>
    <source>
        <strain evidence="1">H1576</strain>
    </source>
</reference>
<proteinExistence type="predicted"/>
<evidence type="ECO:0000313" key="2">
    <source>
        <dbReference type="Proteomes" id="UP000671852"/>
    </source>
</evidence>
<dbReference type="EMBL" id="CP046072">
    <property type="protein sequence ID" value="QSZ41481.1"/>
    <property type="molecule type" value="Genomic_DNA"/>
</dbReference>
<keyword evidence="2" id="KW-1185">Reference proteome</keyword>
<evidence type="ECO:0000313" key="1">
    <source>
        <dbReference type="EMBL" id="QSZ41481.1"/>
    </source>
</evidence>
<dbReference type="RefSeq" id="WP_207562763.1">
    <property type="nucleotide sequence ID" value="NZ_CP046072.1"/>
</dbReference>
<dbReference type="AlphaFoldDB" id="A0A975GC90"/>
<protein>
    <submittedName>
        <fullName evidence="1">Uncharacterized protein</fullName>
    </submittedName>
</protein>
<organism evidence="1 2">
    <name type="scientific">Sulfurimonas aquatica</name>
    <dbReference type="NCBI Taxonomy" id="2672570"/>
    <lineage>
        <taxon>Bacteria</taxon>
        <taxon>Pseudomonadati</taxon>
        <taxon>Campylobacterota</taxon>
        <taxon>Epsilonproteobacteria</taxon>
        <taxon>Campylobacterales</taxon>
        <taxon>Sulfurimonadaceae</taxon>
        <taxon>Sulfurimonas</taxon>
    </lineage>
</organism>
<accession>A0A975GC90</accession>
<name>A0A975GC90_9BACT</name>
<gene>
    <name evidence="1" type="ORF">GJV85_04960</name>
</gene>
<dbReference type="Proteomes" id="UP000671852">
    <property type="component" value="Chromosome"/>
</dbReference>
<sequence length="743" mass="82080">MLIKLFLYFFVILIITGCTTDGGTNQTSHDDFDILGSKLSSSLMYKSTIQSVELDLYSSSNYSLDNNDSAIFLFFALEDLNKNNSTVWFHSESLAEIKEGTNKYLYDFTVPEDINLSTYKLNIEVCNSQKVIGTYSTNSFEIVEDDNKPELELVSFTLDLEHGGTDGENDTILSSEINSTDNLNALIDAGLTLYALDEPLYASATIKVRSNIKSASNVKIKACVELYGKCIDVPILTINENNSSLTFDSEDNDTKSLDINYTFLEEVNIGDIEANEEKDIDLQLALSSQDLKKLVDDIIKNVNIFVGNTIEGKINIEISSDDEGVLNTQNNKTSSPFNITLSQELVNSIASIYQSQNLSPSYQPSAARLASSADSECGLKKLNYEKTYEKYKYGRRFGAGAYLLGRAYLDVSGLHAKTYASIRVRRFSDTKFRILRVKATADLEPGSFEDTGYDIELSSLGNNFYSKSNSLAQVSGLTTPIVTLSVEEEKLLPKTSIRDVNTTDTNTSTDSNTTTSTVTSRATLLKQKAYKATKEKLKTYQTSSTTNISLVSLDQSMRVGKNIEREQTIMFSIIPVVVRAGAEARIGFDASIGLDGMTSITAMIEPNAYIGAYLEAGVGAAISCCTVDVDYSAGIGGELWLLSERFTNTITGSLVLVDEGDYIVGIDGRLHENITNYINTLNGKIYAYANYYGPYKFSEPTETNWKNRTRRKDFANWSGGKYTSKILDKSQTLFSIPIADNCE</sequence>
<dbReference type="PROSITE" id="PS51257">
    <property type="entry name" value="PROKAR_LIPOPROTEIN"/>
    <property type="match status" value="1"/>
</dbReference>
<dbReference type="KEGG" id="saqt:GJV85_04960"/>